<comment type="similarity">
    <text evidence="1 2">Belongs to the arylamine N-acetyltransferase family.</text>
</comment>
<sequence length="298" mass="33231">MFDSAMLAAYFERVGISAPRRPTLHALRRVHRAHVAAMPYENLDIQLGRPIRLDAESLHAKLVAGGRGGYCYEHNGVMAFALEAMGFDVRRVLGGVARETEGDGNWWNHMPLVVRFGKPGTGERGGKPGTDGAEYLADSGIGTGFRDPLPVRNGSYRVGAFNFGMWSLGGDEWRCSIDPRVSNLTFDFRLPARRPEEFADRCRELSTSPESPFVKTLTVQNPREHDMWVLRARTLTVYDPALPDFKSVRVVEDADDFASLLRGRFNLTLPDADIAALWAKAEEQHERRLAEESKASAL</sequence>
<evidence type="ECO:0000256" key="2">
    <source>
        <dbReference type="RuleBase" id="RU003452"/>
    </source>
</evidence>
<dbReference type="InterPro" id="IPR001447">
    <property type="entry name" value="Arylamine_N-AcTrfase"/>
</dbReference>
<dbReference type="InterPro" id="IPR038765">
    <property type="entry name" value="Papain-like_cys_pep_sf"/>
</dbReference>
<dbReference type="Pfam" id="PF00797">
    <property type="entry name" value="Acetyltransf_2"/>
    <property type="match status" value="1"/>
</dbReference>
<dbReference type="Proteomes" id="UP000477750">
    <property type="component" value="Unassembled WGS sequence"/>
</dbReference>
<evidence type="ECO:0000313" key="4">
    <source>
        <dbReference type="Proteomes" id="UP000477750"/>
    </source>
</evidence>
<dbReference type="RefSeq" id="WP_153024211.1">
    <property type="nucleotide sequence ID" value="NZ_WIAO01000004.1"/>
</dbReference>
<dbReference type="EMBL" id="WIAO01000004">
    <property type="protein sequence ID" value="MQM25050.1"/>
    <property type="molecule type" value="Genomic_DNA"/>
</dbReference>
<dbReference type="PANTHER" id="PTHR11786:SF0">
    <property type="entry name" value="ARYLAMINE N-ACETYLTRANSFERASE 4-RELATED"/>
    <property type="match status" value="1"/>
</dbReference>
<gene>
    <name evidence="3" type="ORF">GFD30_05585</name>
</gene>
<evidence type="ECO:0000256" key="1">
    <source>
        <dbReference type="ARBA" id="ARBA00006547"/>
    </source>
</evidence>
<keyword evidence="3" id="KW-0808">Transferase</keyword>
<protein>
    <submittedName>
        <fullName evidence="3">Acetyltransferase</fullName>
    </submittedName>
</protein>
<dbReference type="Gene3D" id="2.40.128.150">
    <property type="entry name" value="Cysteine proteinases"/>
    <property type="match status" value="1"/>
</dbReference>
<keyword evidence="4" id="KW-1185">Reference proteome</keyword>
<accession>A0A6L5G5X9</accession>
<dbReference type="PRINTS" id="PR01543">
    <property type="entry name" value="ANATRNSFRASE"/>
</dbReference>
<dbReference type="GO" id="GO:0016407">
    <property type="term" value="F:acetyltransferase activity"/>
    <property type="evidence" value="ECO:0007669"/>
    <property type="project" value="InterPro"/>
</dbReference>
<name>A0A6L5G5X9_9ACTN</name>
<dbReference type="Gene3D" id="3.30.2140.10">
    <property type="entry name" value="Arylamine N-acetyltransferase"/>
    <property type="match status" value="1"/>
</dbReference>
<evidence type="ECO:0000313" key="3">
    <source>
        <dbReference type="EMBL" id="MQM25050.1"/>
    </source>
</evidence>
<organism evidence="3 4">
    <name type="scientific">Glycomyces albidus</name>
    <dbReference type="NCBI Taxonomy" id="2656774"/>
    <lineage>
        <taxon>Bacteria</taxon>
        <taxon>Bacillati</taxon>
        <taxon>Actinomycetota</taxon>
        <taxon>Actinomycetes</taxon>
        <taxon>Glycomycetales</taxon>
        <taxon>Glycomycetaceae</taxon>
        <taxon>Glycomyces</taxon>
    </lineage>
</organism>
<dbReference type="SUPFAM" id="SSF54001">
    <property type="entry name" value="Cysteine proteinases"/>
    <property type="match status" value="1"/>
</dbReference>
<proteinExistence type="inferred from homology"/>
<comment type="caution">
    <text evidence="3">The sequence shown here is derived from an EMBL/GenBank/DDBJ whole genome shotgun (WGS) entry which is preliminary data.</text>
</comment>
<dbReference type="PANTHER" id="PTHR11786">
    <property type="entry name" value="N-HYDROXYARYLAMINE O-ACETYLTRANSFERASE"/>
    <property type="match status" value="1"/>
</dbReference>
<dbReference type="AlphaFoldDB" id="A0A6L5G5X9"/>
<reference evidence="3 4" key="1">
    <citation type="submission" date="2019-10" db="EMBL/GenBank/DDBJ databases">
        <title>Glycomyces albidus sp. nov., a novel actinomycete isolated from rhizosphere soil of wheat (Triticum aestivum L.).</title>
        <authorList>
            <person name="Qian L."/>
        </authorList>
    </citation>
    <scope>NUCLEOTIDE SEQUENCE [LARGE SCALE GENOMIC DNA]</scope>
    <source>
        <strain evidence="3 4">NEAU-7082</strain>
    </source>
</reference>